<dbReference type="InterPro" id="IPR036102">
    <property type="entry name" value="OsmC/Ohrsf"/>
</dbReference>
<proteinExistence type="predicted"/>
<dbReference type="RefSeq" id="WP_345169268.1">
    <property type="nucleotide sequence ID" value="NZ_BAABGX010000003.1"/>
</dbReference>
<dbReference type="InterPro" id="IPR019904">
    <property type="entry name" value="Peroxiredoxin_OsmC"/>
</dbReference>
<dbReference type="NCBIfam" id="TIGR03562">
    <property type="entry name" value="osmo_induc_OsmC"/>
    <property type="match status" value="1"/>
</dbReference>
<reference evidence="2" key="1">
    <citation type="journal article" date="2019" name="Int. J. Syst. Evol. Microbiol.">
        <title>The Global Catalogue of Microorganisms (GCM) 10K type strain sequencing project: providing services to taxonomists for standard genome sequencing and annotation.</title>
        <authorList>
            <consortium name="The Broad Institute Genomics Platform"/>
            <consortium name="The Broad Institute Genome Sequencing Center for Infectious Disease"/>
            <person name="Wu L."/>
            <person name="Ma J."/>
        </authorList>
    </citation>
    <scope>NUCLEOTIDE SEQUENCE [LARGE SCALE GENOMIC DNA]</scope>
    <source>
        <strain evidence="2">JCM 17917</strain>
    </source>
</reference>
<dbReference type="Proteomes" id="UP001501844">
    <property type="component" value="Unassembled WGS sequence"/>
</dbReference>
<evidence type="ECO:0000313" key="1">
    <source>
        <dbReference type="EMBL" id="GAA4315147.1"/>
    </source>
</evidence>
<dbReference type="Pfam" id="PF02566">
    <property type="entry name" value="OsmC"/>
    <property type="match status" value="1"/>
</dbReference>
<keyword evidence="2" id="KW-1185">Reference proteome</keyword>
<protein>
    <submittedName>
        <fullName evidence="1">OsmC family protein</fullName>
    </submittedName>
</protein>
<dbReference type="InterPro" id="IPR003718">
    <property type="entry name" value="OsmC/Ohr_fam"/>
</dbReference>
<dbReference type="Gene3D" id="3.30.300.20">
    <property type="match status" value="1"/>
</dbReference>
<gene>
    <name evidence="1" type="ORF">GCM10023183_35630</name>
</gene>
<sequence>MANNTGKAVWNGGLKDGKGTVSTQSGTLDARYSFGTRFEDDVTGTNPEELIGAAHAGCFSMFLAALLEGAGKPATSVSTDAKITLSKDDTGPFISKIALTTEAEVPGITNEELQEFAQKAKEGCPISRALGAVKEITLQATLKNA</sequence>
<accession>A0ABP8G124</accession>
<dbReference type="SUPFAM" id="SSF82784">
    <property type="entry name" value="OsmC-like"/>
    <property type="match status" value="1"/>
</dbReference>
<comment type="caution">
    <text evidence="1">The sequence shown here is derived from an EMBL/GenBank/DDBJ whole genome shotgun (WGS) entry which is preliminary data.</text>
</comment>
<dbReference type="InterPro" id="IPR052707">
    <property type="entry name" value="OsmC_Ohr_Peroxiredoxin"/>
</dbReference>
<dbReference type="InterPro" id="IPR015946">
    <property type="entry name" value="KH_dom-like_a/b"/>
</dbReference>
<dbReference type="PANTHER" id="PTHR42830">
    <property type="entry name" value="OSMOTICALLY INDUCIBLE FAMILY PROTEIN"/>
    <property type="match status" value="1"/>
</dbReference>
<evidence type="ECO:0000313" key="2">
    <source>
        <dbReference type="Proteomes" id="UP001501844"/>
    </source>
</evidence>
<organism evidence="1 2">
    <name type="scientific">Nibribacter koreensis</name>
    <dbReference type="NCBI Taxonomy" id="1084519"/>
    <lineage>
        <taxon>Bacteria</taxon>
        <taxon>Pseudomonadati</taxon>
        <taxon>Bacteroidota</taxon>
        <taxon>Cytophagia</taxon>
        <taxon>Cytophagales</taxon>
        <taxon>Hymenobacteraceae</taxon>
        <taxon>Nibribacter</taxon>
    </lineage>
</organism>
<name>A0ABP8G124_9BACT</name>
<dbReference type="EMBL" id="BAABGX010000003">
    <property type="protein sequence ID" value="GAA4315147.1"/>
    <property type="molecule type" value="Genomic_DNA"/>
</dbReference>
<dbReference type="PANTHER" id="PTHR42830:SF1">
    <property type="entry name" value="OSMOTICALLY INDUCIBLE FAMILY PROTEIN"/>
    <property type="match status" value="1"/>
</dbReference>